<dbReference type="GO" id="GO:0003677">
    <property type="term" value="F:DNA binding"/>
    <property type="evidence" value="ECO:0007669"/>
    <property type="project" value="UniProtKB-KW"/>
</dbReference>
<gene>
    <name evidence="10" type="ORF">LG34_00765</name>
</gene>
<dbReference type="PROSITE" id="PS00688">
    <property type="entry name" value="SIGMA54_INTERACT_3"/>
    <property type="match status" value="1"/>
</dbReference>
<accession>A0A2V1JZH5</accession>
<dbReference type="InterPro" id="IPR002078">
    <property type="entry name" value="Sigma_54_int"/>
</dbReference>
<sequence>MVEMVANYKKTQIDFQLICNHLNTTLFVTDDRGYVCYVNPSYEERTGLKKEYILGKTIFELQKENVIQCDVIPRMLKEEKPINAIGYVVSTDYRGFVAGIPVKDENGKLRYAITTDWDVMSIMEMENRLKQLQKGEIPDSTDEAGSVSVHTADEEEILYTSDVMRDLISLAKTVAQTDVSVLITGETGTGKELLSKVIVKYSCRADNTYIKVNCAAIPQDLLESELFGYEEGAFTGAKRGGKKGAFEQADGGTILLDEIGELPFQVQAKLLRVLQENEVNRVGGQQAIKLNVRVIAATNRNLLQEIRNGNFREDLYYRLNILPLELPPLRDRSEDIPFLVGRFLEEFDEKYKKITLIEADAMQLLRHYDWPGNIRELRNMMERLVILGKDGRITCSEIQKVLGVTGICVSTDQKEKYTLKEAVEQFEKQMIQNAILKEGNKKKASEALGCERTTFLKKCKRYEIE</sequence>
<dbReference type="Gene3D" id="3.40.50.300">
    <property type="entry name" value="P-loop containing nucleotide triphosphate hydrolases"/>
    <property type="match status" value="1"/>
</dbReference>
<protein>
    <recommendedName>
        <fullName evidence="7">HTH-type transcriptional regulatory protein TyrR</fullName>
    </recommendedName>
</protein>
<dbReference type="PANTHER" id="PTHR32071:SF121">
    <property type="entry name" value="SIGMA L-DEPENDENT TRANSCRIPTIONAL REGULATOR YQIR-RELATED"/>
    <property type="match status" value="1"/>
</dbReference>
<comment type="caution">
    <text evidence="10">The sequence shown here is derived from an EMBL/GenBank/DDBJ whole genome shotgun (WGS) entry which is preliminary data.</text>
</comment>
<dbReference type="CDD" id="cd00009">
    <property type="entry name" value="AAA"/>
    <property type="match status" value="1"/>
</dbReference>
<dbReference type="FunFam" id="3.40.50.300:FF:000006">
    <property type="entry name" value="DNA-binding transcriptional regulator NtrC"/>
    <property type="match status" value="1"/>
</dbReference>
<dbReference type="Pfam" id="PF00158">
    <property type="entry name" value="Sigma54_activat"/>
    <property type="match status" value="1"/>
</dbReference>
<reference evidence="10 11" key="1">
    <citation type="submission" date="2014-09" db="EMBL/GenBank/DDBJ databases">
        <title>Butyrate-producing bacteria isolated from human gut.</title>
        <authorList>
            <person name="Zhang Q."/>
            <person name="Zhao L."/>
        </authorList>
    </citation>
    <scope>NUCLEOTIDE SEQUENCE [LARGE SCALE GENOMIC DNA]</scope>
    <source>
        <strain evidence="10 11">21</strain>
    </source>
</reference>
<dbReference type="SUPFAM" id="SSF55785">
    <property type="entry name" value="PYP-like sensor domain (PAS domain)"/>
    <property type="match status" value="1"/>
</dbReference>
<dbReference type="InterPro" id="IPR003593">
    <property type="entry name" value="AAA+_ATPase"/>
</dbReference>
<dbReference type="GO" id="GO:0006355">
    <property type="term" value="P:regulation of DNA-templated transcription"/>
    <property type="evidence" value="ECO:0007669"/>
    <property type="project" value="InterPro"/>
</dbReference>
<dbReference type="Gene3D" id="3.30.450.20">
    <property type="entry name" value="PAS domain"/>
    <property type="match status" value="1"/>
</dbReference>
<keyword evidence="2" id="KW-0058">Aromatic hydrocarbons catabolism</keyword>
<dbReference type="Pfam" id="PF18024">
    <property type="entry name" value="HTH_50"/>
    <property type="match status" value="1"/>
</dbReference>
<evidence type="ECO:0000259" key="8">
    <source>
        <dbReference type="PROSITE" id="PS50045"/>
    </source>
</evidence>
<dbReference type="Pfam" id="PF25601">
    <property type="entry name" value="AAA_lid_14"/>
    <property type="match status" value="1"/>
</dbReference>
<dbReference type="EMBL" id="JRFU01000008">
    <property type="protein sequence ID" value="PWE88008.1"/>
    <property type="molecule type" value="Genomic_DNA"/>
</dbReference>
<evidence type="ECO:0000313" key="11">
    <source>
        <dbReference type="Proteomes" id="UP000245288"/>
    </source>
</evidence>
<dbReference type="PROSITE" id="PS50045">
    <property type="entry name" value="SIGMA54_INTERACT_4"/>
    <property type="match status" value="1"/>
</dbReference>
<dbReference type="NCBIfam" id="TIGR00229">
    <property type="entry name" value="sensory_box"/>
    <property type="match status" value="1"/>
</dbReference>
<dbReference type="SUPFAM" id="SSF46689">
    <property type="entry name" value="Homeodomain-like"/>
    <property type="match status" value="1"/>
</dbReference>
<dbReference type="InterPro" id="IPR000014">
    <property type="entry name" value="PAS"/>
</dbReference>
<dbReference type="InterPro" id="IPR025943">
    <property type="entry name" value="Sigma_54_int_dom_ATP-bd_2"/>
</dbReference>
<organism evidence="10 11">
    <name type="scientific">Eubacterium ramulus</name>
    <dbReference type="NCBI Taxonomy" id="39490"/>
    <lineage>
        <taxon>Bacteria</taxon>
        <taxon>Bacillati</taxon>
        <taxon>Bacillota</taxon>
        <taxon>Clostridia</taxon>
        <taxon>Eubacteriales</taxon>
        <taxon>Eubacteriaceae</taxon>
        <taxon>Eubacterium</taxon>
    </lineage>
</organism>
<feature type="domain" description="Sigma-54 factor interaction" evidence="8">
    <location>
        <begin position="157"/>
        <end position="386"/>
    </location>
</feature>
<evidence type="ECO:0000256" key="6">
    <source>
        <dbReference type="ARBA" id="ARBA00023163"/>
    </source>
</evidence>
<keyword evidence="1" id="KW-0547">Nucleotide-binding</keyword>
<dbReference type="Pfam" id="PF00989">
    <property type="entry name" value="PAS"/>
    <property type="match status" value="1"/>
</dbReference>
<dbReference type="CDD" id="cd00130">
    <property type="entry name" value="PAS"/>
    <property type="match status" value="1"/>
</dbReference>
<dbReference type="InterPro" id="IPR035965">
    <property type="entry name" value="PAS-like_dom_sf"/>
</dbReference>
<dbReference type="Gene3D" id="1.10.8.60">
    <property type="match status" value="1"/>
</dbReference>
<keyword evidence="5" id="KW-0238">DNA-binding</keyword>
<dbReference type="GO" id="GO:0005524">
    <property type="term" value="F:ATP binding"/>
    <property type="evidence" value="ECO:0007669"/>
    <property type="project" value="UniProtKB-KW"/>
</dbReference>
<proteinExistence type="predicted"/>
<evidence type="ECO:0000256" key="5">
    <source>
        <dbReference type="ARBA" id="ARBA00023125"/>
    </source>
</evidence>
<name>A0A2V1JZH5_EUBRA</name>
<evidence type="ECO:0000256" key="3">
    <source>
        <dbReference type="ARBA" id="ARBA00022840"/>
    </source>
</evidence>
<dbReference type="PROSITE" id="PS00675">
    <property type="entry name" value="SIGMA54_INTERACT_1"/>
    <property type="match status" value="1"/>
</dbReference>
<dbReference type="InterPro" id="IPR058031">
    <property type="entry name" value="AAA_lid_NorR"/>
</dbReference>
<dbReference type="InterPro" id="IPR030828">
    <property type="entry name" value="HTH_TyrR"/>
</dbReference>
<keyword evidence="11" id="KW-1185">Reference proteome</keyword>
<dbReference type="PROSITE" id="PS00676">
    <property type="entry name" value="SIGMA54_INTERACT_2"/>
    <property type="match status" value="1"/>
</dbReference>
<keyword evidence="4" id="KW-0805">Transcription regulation</keyword>
<dbReference type="InterPro" id="IPR009057">
    <property type="entry name" value="Homeodomain-like_sf"/>
</dbReference>
<dbReference type="PANTHER" id="PTHR32071">
    <property type="entry name" value="TRANSCRIPTIONAL REGULATORY PROTEIN"/>
    <property type="match status" value="1"/>
</dbReference>
<evidence type="ECO:0000313" key="10">
    <source>
        <dbReference type="EMBL" id="PWE88008.1"/>
    </source>
</evidence>
<evidence type="ECO:0000259" key="9">
    <source>
        <dbReference type="PROSITE" id="PS50112"/>
    </source>
</evidence>
<evidence type="ECO:0000256" key="4">
    <source>
        <dbReference type="ARBA" id="ARBA00023015"/>
    </source>
</evidence>
<dbReference type="InterPro" id="IPR013767">
    <property type="entry name" value="PAS_fold"/>
</dbReference>
<keyword evidence="6" id="KW-0804">Transcription</keyword>
<dbReference type="Proteomes" id="UP000245288">
    <property type="component" value="Unassembled WGS sequence"/>
</dbReference>
<dbReference type="InterPro" id="IPR027417">
    <property type="entry name" value="P-loop_NTPase"/>
</dbReference>
<keyword evidence="3" id="KW-0067">ATP-binding</keyword>
<dbReference type="AlphaFoldDB" id="A0A2V1JZH5"/>
<dbReference type="SMART" id="SM00382">
    <property type="entry name" value="AAA"/>
    <property type="match status" value="1"/>
</dbReference>
<dbReference type="InterPro" id="IPR025662">
    <property type="entry name" value="Sigma_54_int_dom_ATP-bd_1"/>
</dbReference>
<evidence type="ECO:0000256" key="1">
    <source>
        <dbReference type="ARBA" id="ARBA00022741"/>
    </source>
</evidence>
<evidence type="ECO:0000256" key="2">
    <source>
        <dbReference type="ARBA" id="ARBA00022797"/>
    </source>
</evidence>
<dbReference type="InterPro" id="IPR025944">
    <property type="entry name" value="Sigma_54_int_dom_CS"/>
</dbReference>
<dbReference type="PROSITE" id="PS50112">
    <property type="entry name" value="PAS"/>
    <property type="match status" value="1"/>
</dbReference>
<dbReference type="SUPFAM" id="SSF52540">
    <property type="entry name" value="P-loop containing nucleoside triphosphate hydrolases"/>
    <property type="match status" value="1"/>
</dbReference>
<dbReference type="Gene3D" id="1.10.10.60">
    <property type="entry name" value="Homeodomain-like"/>
    <property type="match status" value="1"/>
</dbReference>
<feature type="domain" description="PAS" evidence="9">
    <location>
        <begin position="11"/>
        <end position="61"/>
    </location>
</feature>
<evidence type="ECO:0000256" key="7">
    <source>
        <dbReference type="ARBA" id="ARBA00029500"/>
    </source>
</evidence>